<accession>A0ABR7PB16</accession>
<gene>
    <name evidence="2" type="ORF">H8712_07685</name>
</gene>
<evidence type="ECO:0000313" key="3">
    <source>
        <dbReference type="Proteomes" id="UP000661649"/>
    </source>
</evidence>
<feature type="domain" description="Calcineurin-like phosphoesterase" evidence="1">
    <location>
        <begin position="3"/>
        <end position="223"/>
    </location>
</feature>
<dbReference type="Proteomes" id="UP000661649">
    <property type="component" value="Unassembled WGS sequence"/>
</dbReference>
<organism evidence="2 3">
    <name type="scientific">Blautia stercoris</name>
    <dbReference type="NCBI Taxonomy" id="871664"/>
    <lineage>
        <taxon>Bacteria</taxon>
        <taxon>Bacillati</taxon>
        <taxon>Bacillota</taxon>
        <taxon>Clostridia</taxon>
        <taxon>Lachnospirales</taxon>
        <taxon>Lachnospiraceae</taxon>
        <taxon>Blautia</taxon>
    </lineage>
</organism>
<dbReference type="RefSeq" id="WP_117456877.1">
    <property type="nucleotide sequence ID" value="NZ_JACRTP010000003.1"/>
</dbReference>
<dbReference type="InterPro" id="IPR029052">
    <property type="entry name" value="Metallo-depent_PP-like"/>
</dbReference>
<sequence>MRVHTGDLHGNMSRIIEFIQKNQGKENCYLFVHGDAGINYDLGEGDRKKKQELQKAVDEFWQKNQKECNILLIRGNHECRPENIYSYEKQMRWGGQVYVESEYPNLIFLKDGELFKIEGSQYLVLGGGYSSDYFSRMLNNEGWWPDEELSKIEWQKIIGRLEEKNQKDLDLLNLIVLSHVLPKSCAKVFTERKQTSRTEEKMDEILERFGSSIKAWYAGHYHINEERNMSENWKGEVKIFYDCFWKE</sequence>
<dbReference type="Gene3D" id="3.60.21.10">
    <property type="match status" value="1"/>
</dbReference>
<evidence type="ECO:0000313" key="2">
    <source>
        <dbReference type="EMBL" id="MBC8628494.1"/>
    </source>
</evidence>
<dbReference type="InterPro" id="IPR004843">
    <property type="entry name" value="Calcineurin-like_PHP"/>
</dbReference>
<name>A0ABR7PB16_9FIRM</name>
<comment type="caution">
    <text evidence="2">The sequence shown here is derived from an EMBL/GenBank/DDBJ whole genome shotgun (WGS) entry which is preliminary data.</text>
</comment>
<dbReference type="Pfam" id="PF00149">
    <property type="entry name" value="Metallophos"/>
    <property type="match status" value="1"/>
</dbReference>
<protein>
    <submittedName>
        <fullName evidence="2">Metallophosphoesterase</fullName>
    </submittedName>
</protein>
<keyword evidence="3" id="KW-1185">Reference proteome</keyword>
<reference evidence="2 3" key="1">
    <citation type="submission" date="2020-08" db="EMBL/GenBank/DDBJ databases">
        <title>Genome public.</title>
        <authorList>
            <person name="Liu C."/>
            <person name="Sun Q."/>
        </authorList>
    </citation>
    <scope>NUCLEOTIDE SEQUENCE [LARGE SCALE GENOMIC DNA]</scope>
    <source>
        <strain evidence="2 3">3_YM_SP_D4_24.mj</strain>
    </source>
</reference>
<proteinExistence type="predicted"/>
<dbReference type="EMBL" id="JACRTP010000003">
    <property type="protein sequence ID" value="MBC8628494.1"/>
    <property type="molecule type" value="Genomic_DNA"/>
</dbReference>
<evidence type="ECO:0000259" key="1">
    <source>
        <dbReference type="Pfam" id="PF00149"/>
    </source>
</evidence>
<dbReference type="SUPFAM" id="SSF56300">
    <property type="entry name" value="Metallo-dependent phosphatases"/>
    <property type="match status" value="1"/>
</dbReference>